<feature type="region of interest" description="Disordered" evidence="2">
    <location>
        <begin position="193"/>
        <end position="234"/>
    </location>
</feature>
<evidence type="ECO:0000256" key="2">
    <source>
        <dbReference type="SAM" id="MobiDB-lite"/>
    </source>
</evidence>
<proteinExistence type="predicted"/>
<sequence>MTRRRGCVQYDGAVEADILGAMTHPRCVGWGEIRLDHHYDNSRPVQQPICTRQLRHAVRLGKPLKIHTREADEDTERILKEEVLREHRVHVHCFTDSPAFAQRLLDWFPNLRCSERRHDVAQRRHQDALIRLALTSAGSTIAVGRAARALALAHATQELLAPVSKPTGRTVSAPIYTSPRFISVADEEGKEAKGKKLPLCHSGDGSVDGRGATTQGENRAEEGKKAEEGKEGAWDASRVMRVARAGRVWGLTCRLSL</sequence>
<dbReference type="OrthoDB" id="6079689at2759"/>
<dbReference type="InterPro" id="IPR001130">
    <property type="entry name" value="TatD-like"/>
</dbReference>
<comment type="caution">
    <text evidence="3">The sequence shown here is derived from an EMBL/GenBank/DDBJ whole genome shotgun (WGS) entry which is preliminary data.</text>
</comment>
<evidence type="ECO:0000256" key="1">
    <source>
        <dbReference type="ARBA" id="ARBA00022801"/>
    </source>
</evidence>
<keyword evidence="1" id="KW-0378">Hydrolase</keyword>
<dbReference type="InterPro" id="IPR018228">
    <property type="entry name" value="DNase_TatD-rel_CS"/>
</dbReference>
<dbReference type="PROSITE" id="PS01090">
    <property type="entry name" value="TATD_2"/>
    <property type="match status" value="1"/>
</dbReference>
<gene>
    <name evidence="3" type="ORF">MSAN_00171400</name>
</gene>
<dbReference type="Gene3D" id="3.20.20.140">
    <property type="entry name" value="Metal-dependent hydrolases"/>
    <property type="match status" value="1"/>
</dbReference>
<dbReference type="Proteomes" id="UP000623467">
    <property type="component" value="Unassembled WGS sequence"/>
</dbReference>
<dbReference type="PANTHER" id="PTHR46363">
    <property type="entry name" value="DEOXYRIBONUCLEASE TATDN2-RELATED"/>
    <property type="match status" value="1"/>
</dbReference>
<dbReference type="PANTHER" id="PTHR46363:SF1">
    <property type="entry name" value="DEOXYRIBONUCLEASE TATDN2-RELATED"/>
    <property type="match status" value="1"/>
</dbReference>
<evidence type="ECO:0000313" key="3">
    <source>
        <dbReference type="EMBL" id="KAF7377494.1"/>
    </source>
</evidence>
<evidence type="ECO:0000313" key="4">
    <source>
        <dbReference type="Proteomes" id="UP000623467"/>
    </source>
</evidence>
<organism evidence="3 4">
    <name type="scientific">Mycena sanguinolenta</name>
    <dbReference type="NCBI Taxonomy" id="230812"/>
    <lineage>
        <taxon>Eukaryota</taxon>
        <taxon>Fungi</taxon>
        <taxon>Dikarya</taxon>
        <taxon>Basidiomycota</taxon>
        <taxon>Agaricomycotina</taxon>
        <taxon>Agaricomycetes</taxon>
        <taxon>Agaricomycetidae</taxon>
        <taxon>Agaricales</taxon>
        <taxon>Marasmiineae</taxon>
        <taxon>Mycenaceae</taxon>
        <taxon>Mycena</taxon>
    </lineage>
</organism>
<dbReference type="GO" id="GO:0016788">
    <property type="term" value="F:hydrolase activity, acting on ester bonds"/>
    <property type="evidence" value="ECO:0007669"/>
    <property type="project" value="InterPro"/>
</dbReference>
<keyword evidence="4" id="KW-1185">Reference proteome</keyword>
<accession>A0A8H6ZHK0</accession>
<feature type="compositionally biased region" description="Basic and acidic residues" evidence="2">
    <location>
        <begin position="218"/>
        <end position="233"/>
    </location>
</feature>
<name>A0A8H6ZHK0_9AGAR</name>
<dbReference type="InterPro" id="IPR032466">
    <property type="entry name" value="Metal_Hydrolase"/>
</dbReference>
<dbReference type="Pfam" id="PF01026">
    <property type="entry name" value="TatD_DNase"/>
    <property type="match status" value="1"/>
</dbReference>
<dbReference type="AlphaFoldDB" id="A0A8H6ZHK0"/>
<dbReference type="EMBL" id="JACAZH010000001">
    <property type="protein sequence ID" value="KAF7377494.1"/>
    <property type="molecule type" value="Genomic_DNA"/>
</dbReference>
<dbReference type="SUPFAM" id="SSF51556">
    <property type="entry name" value="Metallo-dependent hydrolases"/>
    <property type="match status" value="1"/>
</dbReference>
<reference evidence="3" key="1">
    <citation type="submission" date="2020-05" db="EMBL/GenBank/DDBJ databases">
        <title>Mycena genomes resolve the evolution of fungal bioluminescence.</title>
        <authorList>
            <person name="Tsai I.J."/>
        </authorList>
    </citation>
    <scope>NUCLEOTIDE SEQUENCE</scope>
    <source>
        <strain evidence="3">160909Yilan</strain>
    </source>
</reference>
<protein>
    <submittedName>
        <fullName evidence="3">Uncharacterized protein</fullName>
    </submittedName>
</protein>